<evidence type="ECO:0000313" key="3">
    <source>
        <dbReference type="Proteomes" id="UP000887159"/>
    </source>
</evidence>
<comment type="caution">
    <text evidence="2">The sequence shown here is derived from an EMBL/GenBank/DDBJ whole genome shotgun (WGS) entry which is preliminary data.</text>
</comment>
<sequence>MYPFISSKGARFHSQTVLLTEKFLISREYNCGSRDSRCDEAGLFPLIAKSGTDRRGEIPVVSLIAGKEFRKWVVRNSDPYFPGYPDRQKKHCNIVLSFSHDSVTTAGLRTYNMSRDSHRRPTNKRSEGLRGEGS</sequence>
<feature type="compositionally biased region" description="Basic and acidic residues" evidence="1">
    <location>
        <begin position="124"/>
        <end position="134"/>
    </location>
</feature>
<keyword evidence="3" id="KW-1185">Reference proteome</keyword>
<evidence type="ECO:0000256" key="1">
    <source>
        <dbReference type="SAM" id="MobiDB-lite"/>
    </source>
</evidence>
<dbReference type="Proteomes" id="UP000887159">
    <property type="component" value="Unassembled WGS sequence"/>
</dbReference>
<organism evidence="2 3">
    <name type="scientific">Trichonephila clavipes</name>
    <name type="common">Golden silk orbweaver</name>
    <name type="synonym">Nephila clavipes</name>
    <dbReference type="NCBI Taxonomy" id="2585209"/>
    <lineage>
        <taxon>Eukaryota</taxon>
        <taxon>Metazoa</taxon>
        <taxon>Ecdysozoa</taxon>
        <taxon>Arthropoda</taxon>
        <taxon>Chelicerata</taxon>
        <taxon>Arachnida</taxon>
        <taxon>Araneae</taxon>
        <taxon>Araneomorphae</taxon>
        <taxon>Entelegynae</taxon>
        <taxon>Araneoidea</taxon>
        <taxon>Nephilidae</taxon>
        <taxon>Trichonephila</taxon>
    </lineage>
</organism>
<name>A0A8X6SZ77_TRICX</name>
<dbReference type="EMBL" id="BMAU01021343">
    <property type="protein sequence ID" value="GFY17031.1"/>
    <property type="molecule type" value="Genomic_DNA"/>
</dbReference>
<accession>A0A8X6SZ77</accession>
<gene>
    <name evidence="2" type="ORF">TNCV_1088071</name>
</gene>
<protein>
    <submittedName>
        <fullName evidence="2">Uncharacterized protein</fullName>
    </submittedName>
</protein>
<dbReference type="AlphaFoldDB" id="A0A8X6SZ77"/>
<reference evidence="2" key="1">
    <citation type="submission" date="2020-08" db="EMBL/GenBank/DDBJ databases">
        <title>Multicomponent nature underlies the extraordinary mechanical properties of spider dragline silk.</title>
        <authorList>
            <person name="Kono N."/>
            <person name="Nakamura H."/>
            <person name="Mori M."/>
            <person name="Yoshida Y."/>
            <person name="Ohtoshi R."/>
            <person name="Malay A.D."/>
            <person name="Moran D.A.P."/>
            <person name="Tomita M."/>
            <person name="Numata K."/>
            <person name="Arakawa K."/>
        </authorList>
    </citation>
    <scope>NUCLEOTIDE SEQUENCE</scope>
</reference>
<feature type="region of interest" description="Disordered" evidence="1">
    <location>
        <begin position="109"/>
        <end position="134"/>
    </location>
</feature>
<proteinExistence type="predicted"/>
<evidence type="ECO:0000313" key="2">
    <source>
        <dbReference type="EMBL" id="GFY17031.1"/>
    </source>
</evidence>